<evidence type="ECO:0000313" key="6">
    <source>
        <dbReference type="Proteomes" id="UP000247569"/>
    </source>
</evidence>
<dbReference type="EC" id="3.5.1.4" evidence="3"/>
<accession>A0A318K0S1</accession>
<evidence type="ECO:0000259" key="4">
    <source>
        <dbReference type="Pfam" id="PF01425"/>
    </source>
</evidence>
<dbReference type="RefSeq" id="WP_040732494.1">
    <property type="nucleotide sequence ID" value="NZ_QJKF01000008.1"/>
</dbReference>
<dbReference type="Gene3D" id="3.90.1300.10">
    <property type="entry name" value="Amidase signature (AS) domain"/>
    <property type="match status" value="1"/>
</dbReference>
<dbReference type="InterPro" id="IPR023631">
    <property type="entry name" value="Amidase_dom"/>
</dbReference>
<comment type="caution">
    <text evidence="5">The sequence shown here is derived from an EMBL/GenBank/DDBJ whole genome shotgun (WGS) entry which is preliminary data.</text>
</comment>
<sequence length="476" mass="50852">MTADAQTTRLHSFADDALGEHDAVGLAELVRSGERSPQELAAAAVERARRVEELHAVAYESYDKPLLPAERTGRLYGVPTFVKDNADLAGMPSNHGTQAFQGKLAREHGGYARQFLSAGMTVLGKSTLPEFGFNATTEPPFAPPTRNPWHTGYSVGGSSGGSAALVASGVVPIAHGNDGGGSIRIPAACAGLVGLKPSRGRHIDSAMARKLPVNIVSEGVLTRTVRDTAAYTAAAEEFWRNPGLPPIGYVEGPGSKRLRIALLLENIGGPVPPGPIRDAVEKVAATMESHGHHVEPVPMPFSAALETAFLEYWGLLATFVASTGKLADRRFDATRLDDLTLGLRRYFLRSAWRTPVMLYRLRAAAATYQRALGPYDAVLLPTLGRETPELGYLSPTVPFDELIERLRAYVSFTPINNITGTPINNITGTPSITVPAGLSPAGLPIGVQFAGTRGNERTLLELAYLLEAEHPFPRLG</sequence>
<dbReference type="Proteomes" id="UP000247569">
    <property type="component" value="Unassembled WGS sequence"/>
</dbReference>
<evidence type="ECO:0000313" key="5">
    <source>
        <dbReference type="EMBL" id="PXX61571.1"/>
    </source>
</evidence>
<dbReference type="InterPro" id="IPR000120">
    <property type="entry name" value="Amidase"/>
</dbReference>
<gene>
    <name evidence="5" type="ORF">DFR70_108129</name>
</gene>
<dbReference type="PROSITE" id="PS00571">
    <property type="entry name" value="AMIDASES"/>
    <property type="match status" value="1"/>
</dbReference>
<organism evidence="5 6">
    <name type="scientific">Nocardia tenerifensis</name>
    <dbReference type="NCBI Taxonomy" id="228006"/>
    <lineage>
        <taxon>Bacteria</taxon>
        <taxon>Bacillati</taxon>
        <taxon>Actinomycetota</taxon>
        <taxon>Actinomycetes</taxon>
        <taxon>Mycobacteriales</taxon>
        <taxon>Nocardiaceae</taxon>
        <taxon>Nocardia</taxon>
    </lineage>
</organism>
<dbReference type="Pfam" id="PF01425">
    <property type="entry name" value="Amidase"/>
    <property type="match status" value="1"/>
</dbReference>
<dbReference type="PANTHER" id="PTHR11895:SF7">
    <property type="entry name" value="GLUTAMYL-TRNA(GLN) AMIDOTRANSFERASE SUBUNIT A, MITOCHONDRIAL"/>
    <property type="match status" value="1"/>
</dbReference>
<dbReference type="InterPro" id="IPR036928">
    <property type="entry name" value="AS_sf"/>
</dbReference>
<dbReference type="PANTHER" id="PTHR11895">
    <property type="entry name" value="TRANSAMIDASE"/>
    <property type="match status" value="1"/>
</dbReference>
<proteinExistence type="inferred from homology"/>
<reference evidence="5 6" key="1">
    <citation type="submission" date="2018-05" db="EMBL/GenBank/DDBJ databases">
        <title>Genomic Encyclopedia of Type Strains, Phase IV (KMG-IV): sequencing the most valuable type-strain genomes for metagenomic binning, comparative biology and taxonomic classification.</title>
        <authorList>
            <person name="Goeker M."/>
        </authorList>
    </citation>
    <scope>NUCLEOTIDE SEQUENCE [LARGE SCALE GENOMIC DNA]</scope>
    <source>
        <strain evidence="5 6">DSM 44704</strain>
    </source>
</reference>
<dbReference type="GO" id="GO:0004040">
    <property type="term" value="F:amidase activity"/>
    <property type="evidence" value="ECO:0007669"/>
    <property type="project" value="UniProtKB-EC"/>
</dbReference>
<dbReference type="NCBIfam" id="NF005899">
    <property type="entry name" value="PRK07869.1"/>
    <property type="match status" value="1"/>
</dbReference>
<feature type="domain" description="Amidase" evidence="4">
    <location>
        <begin position="61"/>
        <end position="460"/>
    </location>
</feature>
<dbReference type="EMBL" id="QJKF01000008">
    <property type="protein sequence ID" value="PXX61571.1"/>
    <property type="molecule type" value="Genomic_DNA"/>
</dbReference>
<dbReference type="SUPFAM" id="SSF75304">
    <property type="entry name" value="Amidase signature (AS) enzymes"/>
    <property type="match status" value="1"/>
</dbReference>
<protein>
    <recommendedName>
        <fullName evidence="3">amidase</fullName>
        <ecNumber evidence="3">3.5.1.4</ecNumber>
    </recommendedName>
</protein>
<evidence type="ECO:0000256" key="3">
    <source>
        <dbReference type="ARBA" id="ARBA00012922"/>
    </source>
</evidence>
<dbReference type="AlphaFoldDB" id="A0A318K0S1"/>
<evidence type="ECO:0000256" key="2">
    <source>
        <dbReference type="ARBA" id="ARBA00009199"/>
    </source>
</evidence>
<comment type="similarity">
    <text evidence="2">Belongs to the amidase family.</text>
</comment>
<evidence type="ECO:0000256" key="1">
    <source>
        <dbReference type="ARBA" id="ARBA00001311"/>
    </source>
</evidence>
<dbReference type="InterPro" id="IPR020556">
    <property type="entry name" value="Amidase_CS"/>
</dbReference>
<name>A0A318K0S1_9NOCA</name>
<keyword evidence="6" id="KW-1185">Reference proteome</keyword>
<dbReference type="OrthoDB" id="5175573at2"/>
<comment type="catalytic activity">
    <reaction evidence="1">
        <text>a monocarboxylic acid amide + H2O = a monocarboxylate + NH4(+)</text>
        <dbReference type="Rhea" id="RHEA:12020"/>
        <dbReference type="ChEBI" id="CHEBI:15377"/>
        <dbReference type="ChEBI" id="CHEBI:28938"/>
        <dbReference type="ChEBI" id="CHEBI:35757"/>
        <dbReference type="ChEBI" id="CHEBI:83628"/>
        <dbReference type="EC" id="3.5.1.4"/>
    </reaction>
</comment>